<dbReference type="SUPFAM" id="SSF144232">
    <property type="entry name" value="HIT/MYND zinc finger-like"/>
    <property type="match status" value="1"/>
</dbReference>
<dbReference type="PANTHER" id="PTHR10237">
    <property type="entry name" value="DEFORMED EPIDERMAL AUTOREGULATORY FACTOR 1 HOMOLOG SUPPRESSIN"/>
    <property type="match status" value="1"/>
</dbReference>
<evidence type="ECO:0000256" key="5">
    <source>
        <dbReference type="SAM" id="Coils"/>
    </source>
</evidence>
<accession>A0ABN8R2T9</accession>
<reference evidence="7 8" key="1">
    <citation type="submission" date="2022-05" db="EMBL/GenBank/DDBJ databases">
        <authorList>
            <consortium name="Genoscope - CEA"/>
            <person name="William W."/>
        </authorList>
    </citation>
    <scope>NUCLEOTIDE SEQUENCE [LARGE SCALE GENOMIC DNA]</scope>
</reference>
<gene>
    <name evidence="7" type="ORF">PLOB_00013567</name>
</gene>
<feature type="coiled-coil region" evidence="5">
    <location>
        <begin position="250"/>
        <end position="277"/>
    </location>
</feature>
<keyword evidence="8" id="KW-1185">Reference proteome</keyword>
<feature type="domain" description="MYND-type" evidence="6">
    <location>
        <begin position="326"/>
        <end position="366"/>
    </location>
</feature>
<dbReference type="InterPro" id="IPR021109">
    <property type="entry name" value="Peptidase_aspartic_dom_sf"/>
</dbReference>
<proteinExistence type="predicted"/>
<name>A0ABN8R2T9_9CNID</name>
<dbReference type="Gene3D" id="6.10.140.2220">
    <property type="match status" value="1"/>
</dbReference>
<evidence type="ECO:0000256" key="2">
    <source>
        <dbReference type="ARBA" id="ARBA00022771"/>
    </source>
</evidence>
<keyword evidence="3" id="KW-0862">Zinc</keyword>
<evidence type="ECO:0000256" key="1">
    <source>
        <dbReference type="ARBA" id="ARBA00022723"/>
    </source>
</evidence>
<keyword evidence="2 4" id="KW-0863">Zinc-finger</keyword>
<evidence type="ECO:0000313" key="7">
    <source>
        <dbReference type="EMBL" id="CAH3173335.1"/>
    </source>
</evidence>
<dbReference type="PROSITE" id="PS50865">
    <property type="entry name" value="ZF_MYND_2"/>
    <property type="match status" value="1"/>
</dbReference>
<comment type="caution">
    <text evidence="7">The sequence shown here is derived from an EMBL/GenBank/DDBJ whole genome shotgun (WGS) entry which is preliminary data.</text>
</comment>
<evidence type="ECO:0000256" key="3">
    <source>
        <dbReference type="ARBA" id="ARBA00022833"/>
    </source>
</evidence>
<evidence type="ECO:0000313" key="8">
    <source>
        <dbReference type="Proteomes" id="UP001159405"/>
    </source>
</evidence>
<dbReference type="Pfam" id="PF01753">
    <property type="entry name" value="zf-MYND"/>
    <property type="match status" value="1"/>
</dbReference>
<evidence type="ECO:0000256" key="4">
    <source>
        <dbReference type="PROSITE-ProRule" id="PRU00134"/>
    </source>
</evidence>
<evidence type="ECO:0000259" key="6">
    <source>
        <dbReference type="PROSITE" id="PS50865"/>
    </source>
</evidence>
<dbReference type="InterPro" id="IPR002893">
    <property type="entry name" value="Znf_MYND"/>
</dbReference>
<keyword evidence="1" id="KW-0479">Metal-binding</keyword>
<sequence length="540" mass="59856">MQKEKLTGTVKEEETVKFPVKGVEQSIFRRDFKIQGVVGDPGQKEKLGYQALISQIEAGLTKGYSDKEVVSAVVRAVQPGLQLRSYLETMVDPTLPRLRKILRFHFQERDATELYQLLTNIARQPNEDPQSFLMRALTVRQKIISASKESDSGIKYDASSVQSLFLHAVETGLADETIRAKIRPLTQNPKVADEDLIGAMSLAISAEAERSNKFNHASKGKSVKVSAVESAAESNTKKELQKDQQVLATLKAVQARLATMKAEVKNLREAASNQKADPMMPSYAGNGVSTGARPLVKVQKLFGKRTQATPAGQGVASPEKEKSHQCSGCLKFDCHTQLLQCSGCQSVRYCSVRCQKAHWPKHKVLCKAIKELSERGSFKEKGLGDTQDSGVYASHISPRQQEPIAKLVGKKCSVKCYLDEKPTEALGDTGAQVSIVSADFLKSQLPAVQIRDIEQLLGTDRSISLQEENGTDIPYCGWAEIDVRLANEKETEVRVPFLITREIIDQPIIGFNVIELMVRNTEEENDDVLLNRMSKSFKKY</sequence>
<dbReference type="PANTHER" id="PTHR10237:SF14">
    <property type="entry name" value="MYND-TYPE DOMAIN-CONTAINING PROTEIN"/>
    <property type="match status" value="1"/>
</dbReference>
<dbReference type="Proteomes" id="UP001159405">
    <property type="component" value="Unassembled WGS sequence"/>
</dbReference>
<protein>
    <recommendedName>
        <fullName evidence="6">MYND-type domain-containing protein</fullName>
    </recommendedName>
</protein>
<organism evidence="7 8">
    <name type="scientific">Porites lobata</name>
    <dbReference type="NCBI Taxonomy" id="104759"/>
    <lineage>
        <taxon>Eukaryota</taxon>
        <taxon>Metazoa</taxon>
        <taxon>Cnidaria</taxon>
        <taxon>Anthozoa</taxon>
        <taxon>Hexacorallia</taxon>
        <taxon>Scleractinia</taxon>
        <taxon>Fungiina</taxon>
        <taxon>Poritidae</taxon>
        <taxon>Porites</taxon>
    </lineage>
</organism>
<dbReference type="SUPFAM" id="SSF50630">
    <property type="entry name" value="Acid proteases"/>
    <property type="match status" value="1"/>
</dbReference>
<dbReference type="InterPro" id="IPR024119">
    <property type="entry name" value="TF_DEAF-1"/>
</dbReference>
<dbReference type="EMBL" id="CALNXK010000180">
    <property type="protein sequence ID" value="CAH3173335.1"/>
    <property type="molecule type" value="Genomic_DNA"/>
</dbReference>
<keyword evidence="5" id="KW-0175">Coiled coil</keyword>